<dbReference type="RefSeq" id="WP_127682145.1">
    <property type="nucleotide sequence ID" value="NZ_SACM01000001.1"/>
</dbReference>
<organism evidence="2 3">
    <name type="scientific">Inhella crocodyli</name>
    <dbReference type="NCBI Taxonomy" id="2499851"/>
    <lineage>
        <taxon>Bacteria</taxon>
        <taxon>Pseudomonadati</taxon>
        <taxon>Pseudomonadota</taxon>
        <taxon>Betaproteobacteria</taxon>
        <taxon>Burkholderiales</taxon>
        <taxon>Sphaerotilaceae</taxon>
        <taxon>Inhella</taxon>
    </lineage>
</organism>
<accession>A0A3S2UL29</accession>
<dbReference type="EMBL" id="SACM01000001">
    <property type="protein sequence ID" value="RVT88704.1"/>
    <property type="molecule type" value="Genomic_DNA"/>
</dbReference>
<dbReference type="InterPro" id="IPR006311">
    <property type="entry name" value="TAT_signal"/>
</dbReference>
<feature type="signal peptide" evidence="1">
    <location>
        <begin position="1"/>
        <end position="17"/>
    </location>
</feature>
<name>A0A3S2UL29_9BURK</name>
<evidence type="ECO:0000256" key="1">
    <source>
        <dbReference type="SAM" id="SignalP"/>
    </source>
</evidence>
<dbReference type="OrthoDB" id="5290932at2"/>
<sequence>MIRRRPLLALGAGGAVAALGPFGALRGAAASPAPDAWWAWGPEGVRGPAGWVPWPAPPAGAPQAGAGALWWVDARPALQRLAADGALTTLPLAAMPDAWVPAPRGEGLLLTDGPLARLLDPTLREVHRWPLRDLAGRQSAPAAHALAHEGRRSLLLSLPGLGEVWELSLDPDAPPVFDGLVHDHRLGEAIARPGHHGVRRVPLREPGDAVPLRLHGVPDRPWVYGPVPGGVAVLNLDVRRRLATLPALDDLHAWQPQGGWLWLRQGERLQAFDAQRWQAGPTLPLPAPALQLVAAGAELWLRDASDRLWRGGPGKAWERQGSARALALAPDGRLGRLDDHWAAGLRGLQPAW</sequence>
<keyword evidence="1" id="KW-0732">Signal</keyword>
<comment type="caution">
    <text evidence="2">The sequence shown here is derived from an EMBL/GenBank/DDBJ whole genome shotgun (WGS) entry which is preliminary data.</text>
</comment>
<gene>
    <name evidence="2" type="ORF">EOD73_06980</name>
</gene>
<dbReference type="AlphaFoldDB" id="A0A3S2UL29"/>
<reference evidence="2 3" key="1">
    <citation type="submission" date="2019-01" db="EMBL/GenBank/DDBJ databases">
        <authorList>
            <person name="Chen W.-M."/>
        </authorList>
    </citation>
    <scope>NUCLEOTIDE SEQUENCE [LARGE SCALE GENOMIC DNA]</scope>
    <source>
        <strain evidence="2 3">CCP-18</strain>
    </source>
</reference>
<dbReference type="PROSITE" id="PS51318">
    <property type="entry name" value="TAT"/>
    <property type="match status" value="1"/>
</dbReference>
<keyword evidence="3" id="KW-1185">Reference proteome</keyword>
<protein>
    <submittedName>
        <fullName evidence="2">Uncharacterized protein</fullName>
    </submittedName>
</protein>
<feature type="chain" id="PRO_5018704800" evidence="1">
    <location>
        <begin position="18"/>
        <end position="352"/>
    </location>
</feature>
<dbReference type="Proteomes" id="UP000288587">
    <property type="component" value="Unassembled WGS sequence"/>
</dbReference>
<evidence type="ECO:0000313" key="3">
    <source>
        <dbReference type="Proteomes" id="UP000288587"/>
    </source>
</evidence>
<evidence type="ECO:0000313" key="2">
    <source>
        <dbReference type="EMBL" id="RVT88704.1"/>
    </source>
</evidence>
<proteinExistence type="predicted"/>